<evidence type="ECO:0000313" key="7">
    <source>
        <dbReference type="EMBL" id="MFC3974960.1"/>
    </source>
</evidence>
<dbReference type="RefSeq" id="WP_241293994.1">
    <property type="nucleotide sequence ID" value="NZ_JAKZGR010000006.1"/>
</dbReference>
<accession>A0ABV8EHE0</accession>
<dbReference type="PANTHER" id="PTHR30250:SF11">
    <property type="entry name" value="O-ANTIGEN TRANSPORTER-RELATED"/>
    <property type="match status" value="1"/>
</dbReference>
<dbReference type="Proteomes" id="UP001595766">
    <property type="component" value="Unassembled WGS sequence"/>
</dbReference>
<comment type="subcellular location">
    <subcellularLocation>
        <location evidence="1">Cell membrane</location>
        <topology evidence="1">Multi-pass membrane protein</topology>
    </subcellularLocation>
</comment>
<keyword evidence="4 6" id="KW-1133">Transmembrane helix</keyword>
<evidence type="ECO:0008006" key="9">
    <source>
        <dbReference type="Google" id="ProtNLM"/>
    </source>
</evidence>
<name>A0ABV8EHE0_9BACT</name>
<feature type="transmembrane region" description="Helical" evidence="6">
    <location>
        <begin position="135"/>
        <end position="155"/>
    </location>
</feature>
<dbReference type="PANTHER" id="PTHR30250">
    <property type="entry name" value="PST FAMILY PREDICTED COLANIC ACID TRANSPORTER"/>
    <property type="match status" value="1"/>
</dbReference>
<sequence>MALSLRKNFGFSVIGNLFYAASQYIILLIFIKLYSIEDVGMFIFAGAFTSPVMLALDMQLRNFYITDQKNELALNDYFGFRTISNILGLIGLTLAAFFLKPEYLVVILIVSLIKVFESQLDLIYGVYQKKHHLDYVAYSRAVRGILAVFSVGLVSFIFRDLIYSLLAYLVSWFILYFLYERRQVVKRGFAKLNEFRFSVPNKRNLGLLLTLCIPMFFSILVDKYYLNYPRLKVESLFGVEMLGIFGSLLYFKSLGGQFISSVAHASMPKLSEFVFNKNKKSFNILVLKMVGVGFLIGFTLTGIIYLGGERLLVMIYTKEYAIYNDVLVLILIGTTITFSYVFITSAITAMRKQWVRFPISIISFTVLLVLFRFFSVDTLRDIAIIVILAEAVSFVIYYSTYIVFINRIFKT</sequence>
<feature type="transmembrane region" description="Helical" evidence="6">
    <location>
        <begin position="39"/>
        <end position="56"/>
    </location>
</feature>
<evidence type="ECO:0000256" key="2">
    <source>
        <dbReference type="ARBA" id="ARBA00022475"/>
    </source>
</evidence>
<feature type="transmembrane region" description="Helical" evidence="6">
    <location>
        <begin position="284"/>
        <end position="308"/>
    </location>
</feature>
<feature type="transmembrane region" description="Helical" evidence="6">
    <location>
        <begin position="241"/>
        <end position="263"/>
    </location>
</feature>
<feature type="transmembrane region" description="Helical" evidence="6">
    <location>
        <begin position="77"/>
        <end position="97"/>
    </location>
</feature>
<protein>
    <recommendedName>
        <fullName evidence="9">Membrane protein involved in the export of O-antigen and teichoic acid</fullName>
    </recommendedName>
</protein>
<evidence type="ECO:0000256" key="6">
    <source>
        <dbReference type="SAM" id="Phobius"/>
    </source>
</evidence>
<feature type="transmembrane region" description="Helical" evidence="6">
    <location>
        <begin position="205"/>
        <end position="221"/>
    </location>
</feature>
<gene>
    <name evidence="7" type="ORF">ACFOUP_01095</name>
</gene>
<keyword evidence="8" id="KW-1185">Reference proteome</keyword>
<reference evidence="8" key="1">
    <citation type="journal article" date="2019" name="Int. J. Syst. Evol. Microbiol.">
        <title>The Global Catalogue of Microorganisms (GCM) 10K type strain sequencing project: providing services to taxonomists for standard genome sequencing and annotation.</title>
        <authorList>
            <consortium name="The Broad Institute Genomics Platform"/>
            <consortium name="The Broad Institute Genome Sequencing Center for Infectious Disease"/>
            <person name="Wu L."/>
            <person name="Ma J."/>
        </authorList>
    </citation>
    <scope>NUCLEOTIDE SEQUENCE [LARGE SCALE GENOMIC DNA]</scope>
    <source>
        <strain evidence="8">CECT 8551</strain>
    </source>
</reference>
<evidence type="ECO:0000313" key="8">
    <source>
        <dbReference type="Proteomes" id="UP001595766"/>
    </source>
</evidence>
<keyword evidence="2" id="KW-1003">Cell membrane</keyword>
<feature type="transmembrane region" description="Helical" evidence="6">
    <location>
        <begin position="12"/>
        <end position="33"/>
    </location>
</feature>
<evidence type="ECO:0000256" key="5">
    <source>
        <dbReference type="ARBA" id="ARBA00023136"/>
    </source>
</evidence>
<feature type="transmembrane region" description="Helical" evidence="6">
    <location>
        <begin position="355"/>
        <end position="376"/>
    </location>
</feature>
<comment type="caution">
    <text evidence="7">The sequence shown here is derived from an EMBL/GenBank/DDBJ whole genome shotgun (WGS) entry which is preliminary data.</text>
</comment>
<proteinExistence type="predicted"/>
<feature type="transmembrane region" description="Helical" evidence="6">
    <location>
        <begin position="161"/>
        <end position="179"/>
    </location>
</feature>
<keyword evidence="5 6" id="KW-0472">Membrane</keyword>
<evidence type="ECO:0000256" key="1">
    <source>
        <dbReference type="ARBA" id="ARBA00004651"/>
    </source>
</evidence>
<feature type="transmembrane region" description="Helical" evidence="6">
    <location>
        <begin position="382"/>
        <end position="404"/>
    </location>
</feature>
<organism evidence="7 8">
    <name type="scientific">Belliella kenyensis</name>
    <dbReference type="NCBI Taxonomy" id="1472724"/>
    <lineage>
        <taxon>Bacteria</taxon>
        <taxon>Pseudomonadati</taxon>
        <taxon>Bacteroidota</taxon>
        <taxon>Cytophagia</taxon>
        <taxon>Cytophagales</taxon>
        <taxon>Cyclobacteriaceae</taxon>
        <taxon>Belliella</taxon>
    </lineage>
</organism>
<evidence type="ECO:0000256" key="4">
    <source>
        <dbReference type="ARBA" id="ARBA00022989"/>
    </source>
</evidence>
<keyword evidence="3 6" id="KW-0812">Transmembrane</keyword>
<feature type="transmembrane region" description="Helical" evidence="6">
    <location>
        <begin position="103"/>
        <end position="123"/>
    </location>
</feature>
<dbReference type="EMBL" id="JBHSAV010000003">
    <property type="protein sequence ID" value="MFC3974960.1"/>
    <property type="molecule type" value="Genomic_DNA"/>
</dbReference>
<evidence type="ECO:0000256" key="3">
    <source>
        <dbReference type="ARBA" id="ARBA00022692"/>
    </source>
</evidence>
<feature type="transmembrane region" description="Helical" evidence="6">
    <location>
        <begin position="320"/>
        <end position="343"/>
    </location>
</feature>
<dbReference type="InterPro" id="IPR050833">
    <property type="entry name" value="Poly_Biosynth_Transport"/>
</dbReference>